<protein>
    <submittedName>
        <fullName evidence="2">Uncharacterized protein</fullName>
    </submittedName>
</protein>
<accession>A0A5M9JWC9</accession>
<sequence>MSQDSTSPDSSISAPYHVCIDRRMRLDDYMNAVAAEAAQDEWNEQQSEYIEELEHRIQELEQMIDLQQRDSRVFARS</sequence>
<dbReference type="AlphaFoldDB" id="A0A5M9JWC9"/>
<keyword evidence="3" id="KW-1185">Reference proteome</keyword>
<gene>
    <name evidence="2" type="ORF">EYC84_005407</name>
</gene>
<reference evidence="2 3" key="1">
    <citation type="submission" date="2019-06" db="EMBL/GenBank/DDBJ databases">
        <title>Genome Sequence of the Brown Rot Fungal Pathogen Monilinia fructicola.</title>
        <authorList>
            <person name="De Miccolis Angelini R.M."/>
            <person name="Landi L."/>
            <person name="Abate D."/>
            <person name="Pollastro S."/>
            <person name="Romanazzi G."/>
            <person name="Faretra F."/>
        </authorList>
    </citation>
    <scope>NUCLEOTIDE SEQUENCE [LARGE SCALE GENOMIC DNA]</scope>
    <source>
        <strain evidence="2 3">Mfrc123</strain>
    </source>
</reference>
<evidence type="ECO:0000256" key="1">
    <source>
        <dbReference type="SAM" id="Coils"/>
    </source>
</evidence>
<evidence type="ECO:0000313" key="2">
    <source>
        <dbReference type="EMBL" id="KAA8573854.1"/>
    </source>
</evidence>
<keyword evidence="1" id="KW-0175">Coiled coil</keyword>
<evidence type="ECO:0000313" key="3">
    <source>
        <dbReference type="Proteomes" id="UP000322873"/>
    </source>
</evidence>
<dbReference type="Proteomes" id="UP000322873">
    <property type="component" value="Unassembled WGS sequence"/>
</dbReference>
<organism evidence="2 3">
    <name type="scientific">Monilinia fructicola</name>
    <name type="common">Brown rot fungus</name>
    <name type="synonym">Ciboria fructicola</name>
    <dbReference type="NCBI Taxonomy" id="38448"/>
    <lineage>
        <taxon>Eukaryota</taxon>
        <taxon>Fungi</taxon>
        <taxon>Dikarya</taxon>
        <taxon>Ascomycota</taxon>
        <taxon>Pezizomycotina</taxon>
        <taxon>Leotiomycetes</taxon>
        <taxon>Helotiales</taxon>
        <taxon>Sclerotiniaceae</taxon>
        <taxon>Monilinia</taxon>
    </lineage>
</organism>
<dbReference type="EMBL" id="VICG01000003">
    <property type="protein sequence ID" value="KAA8573854.1"/>
    <property type="molecule type" value="Genomic_DNA"/>
</dbReference>
<proteinExistence type="predicted"/>
<feature type="coiled-coil region" evidence="1">
    <location>
        <begin position="43"/>
        <end position="70"/>
    </location>
</feature>
<comment type="caution">
    <text evidence="2">The sequence shown here is derived from an EMBL/GenBank/DDBJ whole genome shotgun (WGS) entry which is preliminary data.</text>
</comment>
<name>A0A5M9JWC9_MONFR</name>